<dbReference type="InterPro" id="IPR018338">
    <property type="entry name" value="Carbonic_anhydrase_a-class_CS"/>
</dbReference>
<feature type="chain" id="PRO_5028505520" description="Carbonic anhydrase" evidence="10">
    <location>
        <begin position="23"/>
        <end position="270"/>
    </location>
</feature>
<dbReference type="EC" id="4.2.1.1" evidence="5 10"/>
<evidence type="ECO:0000256" key="9">
    <source>
        <dbReference type="ARBA" id="ARBA00048348"/>
    </source>
</evidence>
<evidence type="ECO:0000256" key="6">
    <source>
        <dbReference type="ARBA" id="ARBA00022723"/>
    </source>
</evidence>
<dbReference type="AlphaFoldDB" id="A0A6P8CC95"/>
<evidence type="ECO:0000256" key="7">
    <source>
        <dbReference type="ARBA" id="ARBA00022833"/>
    </source>
</evidence>
<dbReference type="SMART" id="SM01057">
    <property type="entry name" value="Carb_anhydrase"/>
    <property type="match status" value="1"/>
</dbReference>
<dbReference type="GeneID" id="116196090"/>
<dbReference type="InterPro" id="IPR023561">
    <property type="entry name" value="Carbonic_anhydrase_a-class"/>
</dbReference>
<dbReference type="OrthoDB" id="429145at2759"/>
<reference evidence="13" key="2">
    <citation type="submission" date="2025-08" db="UniProtKB">
        <authorList>
            <consortium name="RefSeq"/>
        </authorList>
    </citation>
    <scope>IDENTIFICATION</scope>
    <source>
        <tissue evidence="13">Leaf</tissue>
    </source>
</reference>
<comment type="catalytic activity">
    <reaction evidence="9 10">
        <text>hydrogencarbonate + H(+) = CO2 + H2O</text>
        <dbReference type="Rhea" id="RHEA:10748"/>
        <dbReference type="ChEBI" id="CHEBI:15377"/>
        <dbReference type="ChEBI" id="CHEBI:15378"/>
        <dbReference type="ChEBI" id="CHEBI:16526"/>
        <dbReference type="ChEBI" id="CHEBI:17544"/>
        <dbReference type="EC" id="4.2.1.1"/>
    </reaction>
</comment>
<dbReference type="GO" id="GO:0006730">
    <property type="term" value="P:one-carbon metabolic process"/>
    <property type="evidence" value="ECO:0007669"/>
    <property type="project" value="TreeGrafter"/>
</dbReference>
<sequence length="270" mass="29692">MAAPLGLFSVFAFALLLATASASYPYAREVFSYSGAKGPSHWGHLSSNYSACSNGKIQSPINVVKNQTVLNKGLTPLTQDYHPANATLGNNGVTVAINFEEEVGALMVGNKKYSLKQIHWHTPSEHYLDGVHHAAEMHVLHKANDGSIAVAAVLYHYGKPDPFLQKINKRLVQLGQETSGLDKESRIALGLFTPKGIIRSTSKYYRYIGSTTTPPCIEKVVWNILGEVRTISKEQVQALRAPLYSDCKSNCRPVQPLNGRKIELYDNLSH</sequence>
<dbReference type="InterPro" id="IPR001148">
    <property type="entry name" value="CA_dom"/>
</dbReference>
<evidence type="ECO:0000256" key="2">
    <source>
        <dbReference type="ARBA" id="ARBA00002904"/>
    </source>
</evidence>
<dbReference type="PANTHER" id="PTHR18952">
    <property type="entry name" value="CARBONIC ANHYDRASE"/>
    <property type="match status" value="1"/>
</dbReference>
<dbReference type="GO" id="GO:0004089">
    <property type="term" value="F:carbonate dehydratase activity"/>
    <property type="evidence" value="ECO:0007669"/>
    <property type="project" value="UniProtKB-UniRule"/>
</dbReference>
<dbReference type="Pfam" id="PF00194">
    <property type="entry name" value="Carb_anhydrase"/>
    <property type="match status" value="1"/>
</dbReference>
<feature type="domain" description="Alpha-carbonic anhydrase" evidence="11">
    <location>
        <begin position="29"/>
        <end position="266"/>
    </location>
</feature>
<dbReference type="PROSITE" id="PS00162">
    <property type="entry name" value="ALPHA_CA_1"/>
    <property type="match status" value="1"/>
</dbReference>
<evidence type="ECO:0000313" key="13">
    <source>
        <dbReference type="RefSeq" id="XP_031381487.1"/>
    </source>
</evidence>
<name>A0A6P8CC95_PUNGR</name>
<organism evidence="12 13">
    <name type="scientific">Punica granatum</name>
    <name type="common">Pomegranate</name>
    <dbReference type="NCBI Taxonomy" id="22663"/>
    <lineage>
        <taxon>Eukaryota</taxon>
        <taxon>Viridiplantae</taxon>
        <taxon>Streptophyta</taxon>
        <taxon>Embryophyta</taxon>
        <taxon>Tracheophyta</taxon>
        <taxon>Spermatophyta</taxon>
        <taxon>Magnoliopsida</taxon>
        <taxon>eudicotyledons</taxon>
        <taxon>Gunneridae</taxon>
        <taxon>Pentapetalae</taxon>
        <taxon>rosids</taxon>
        <taxon>malvids</taxon>
        <taxon>Myrtales</taxon>
        <taxon>Lythraceae</taxon>
        <taxon>Punica</taxon>
    </lineage>
</organism>
<dbReference type="PROSITE" id="PS51144">
    <property type="entry name" value="ALPHA_CA_2"/>
    <property type="match status" value="1"/>
</dbReference>
<accession>A0A6P8CC95</accession>
<evidence type="ECO:0000256" key="10">
    <source>
        <dbReference type="RuleBase" id="RU367011"/>
    </source>
</evidence>
<dbReference type="GO" id="GO:0008270">
    <property type="term" value="F:zinc ion binding"/>
    <property type="evidence" value="ECO:0007669"/>
    <property type="project" value="UniProtKB-UniRule"/>
</dbReference>
<evidence type="ECO:0000256" key="1">
    <source>
        <dbReference type="ARBA" id="ARBA00001947"/>
    </source>
</evidence>
<comment type="cofactor">
    <cofactor evidence="1 10">
        <name>Zn(2+)</name>
        <dbReference type="ChEBI" id="CHEBI:29105"/>
    </cofactor>
</comment>
<keyword evidence="6 10" id="KW-0479">Metal-binding</keyword>
<dbReference type="InterPro" id="IPR041891">
    <property type="entry name" value="Alpha_CA_prokaryot-like"/>
</dbReference>
<protein>
    <recommendedName>
        <fullName evidence="5 10">Carbonic anhydrase</fullName>
        <ecNumber evidence="5 10">4.2.1.1</ecNumber>
    </recommendedName>
</protein>
<feature type="signal peptide" evidence="10">
    <location>
        <begin position="1"/>
        <end position="22"/>
    </location>
</feature>
<evidence type="ECO:0000313" key="12">
    <source>
        <dbReference type="Proteomes" id="UP000515151"/>
    </source>
</evidence>
<evidence type="ECO:0000256" key="8">
    <source>
        <dbReference type="ARBA" id="ARBA00023239"/>
    </source>
</evidence>
<evidence type="ECO:0000256" key="4">
    <source>
        <dbReference type="ARBA" id="ARBA00006365"/>
    </source>
</evidence>
<dbReference type="InterPro" id="IPR036398">
    <property type="entry name" value="CA_dom_sf"/>
</dbReference>
<comment type="function">
    <text evidence="2 10">Reversible hydration of carbon dioxide.</text>
</comment>
<dbReference type="RefSeq" id="XP_031381487.1">
    <property type="nucleotide sequence ID" value="XM_031525627.1"/>
</dbReference>
<dbReference type="Proteomes" id="UP000515151">
    <property type="component" value="Chromosome 2"/>
</dbReference>
<reference evidence="12" key="1">
    <citation type="journal article" date="2020" name="Plant Biotechnol. J.">
        <title>The pomegranate (Punica granatum L.) draft genome dissects genetic divergence between soft- and hard-seeded cultivars.</title>
        <authorList>
            <person name="Luo X."/>
            <person name="Li H."/>
            <person name="Wu Z."/>
            <person name="Yao W."/>
            <person name="Zhao P."/>
            <person name="Cao D."/>
            <person name="Yu H."/>
            <person name="Li K."/>
            <person name="Poudel K."/>
            <person name="Zhao D."/>
            <person name="Zhang F."/>
            <person name="Xia X."/>
            <person name="Chen L."/>
            <person name="Wang Q."/>
            <person name="Jing D."/>
            <person name="Cao S."/>
        </authorList>
    </citation>
    <scope>NUCLEOTIDE SEQUENCE [LARGE SCALE GENOMIC DNA]</scope>
    <source>
        <strain evidence="12">cv. Tunisia</strain>
    </source>
</reference>
<evidence type="ECO:0000256" key="3">
    <source>
        <dbReference type="ARBA" id="ARBA00004470"/>
    </source>
</evidence>
<keyword evidence="7 10" id="KW-0862">Zinc</keyword>
<dbReference type="SUPFAM" id="SSF51069">
    <property type="entry name" value="Carbonic anhydrase"/>
    <property type="match status" value="1"/>
</dbReference>
<comment type="similarity">
    <text evidence="10">Belongs to the alpha-carbonic anhydrase family.</text>
</comment>
<evidence type="ECO:0000256" key="5">
    <source>
        <dbReference type="ARBA" id="ARBA00012925"/>
    </source>
</evidence>
<evidence type="ECO:0000259" key="11">
    <source>
        <dbReference type="PROSITE" id="PS51144"/>
    </source>
</evidence>
<dbReference type="PANTHER" id="PTHR18952:SF236">
    <property type="entry name" value="ALPHA CARBONIC ANHYDRASE 1, CHLOROPLASTIC"/>
    <property type="match status" value="1"/>
</dbReference>
<gene>
    <name evidence="13" type="primary">LOC116196090</name>
</gene>
<comment type="similarity">
    <text evidence="4">Belongs to the alpha-class carbonic anhydrase family.</text>
</comment>
<dbReference type="Gene3D" id="3.10.200.10">
    <property type="entry name" value="Alpha carbonic anhydrase"/>
    <property type="match status" value="1"/>
</dbReference>
<proteinExistence type="inferred from homology"/>
<keyword evidence="12" id="KW-1185">Reference proteome</keyword>
<dbReference type="GO" id="GO:0009570">
    <property type="term" value="C:chloroplast stroma"/>
    <property type="evidence" value="ECO:0007669"/>
    <property type="project" value="UniProtKB-SubCell"/>
</dbReference>
<keyword evidence="10" id="KW-0732">Signal</keyword>
<dbReference type="CDD" id="cd03124">
    <property type="entry name" value="alpha_CA_prokaryotic_like"/>
    <property type="match status" value="1"/>
</dbReference>
<comment type="subcellular location">
    <subcellularLocation>
        <location evidence="3">Plastid</location>
        <location evidence="3">Chloroplast stroma</location>
    </subcellularLocation>
</comment>
<keyword evidence="8 10" id="KW-0456">Lyase</keyword>